<dbReference type="PANTHER" id="PTHR30441:SF8">
    <property type="entry name" value="DUF748 DOMAIN-CONTAINING PROTEIN"/>
    <property type="match status" value="1"/>
</dbReference>
<keyword evidence="1" id="KW-1133">Transmembrane helix</keyword>
<dbReference type="InterPro" id="IPR008023">
    <property type="entry name" value="DUF748"/>
</dbReference>
<gene>
    <name evidence="2" type="ORF">IFO67_05900</name>
</gene>
<organism evidence="2 3">
    <name type="scientific">Thauera sedimentorum</name>
    <dbReference type="NCBI Taxonomy" id="2767595"/>
    <lineage>
        <taxon>Bacteria</taxon>
        <taxon>Pseudomonadati</taxon>
        <taxon>Pseudomonadota</taxon>
        <taxon>Betaproteobacteria</taxon>
        <taxon>Rhodocyclales</taxon>
        <taxon>Zoogloeaceae</taxon>
        <taxon>Thauera</taxon>
    </lineage>
</organism>
<proteinExistence type="predicted"/>
<evidence type="ECO:0000313" key="2">
    <source>
        <dbReference type="EMBL" id="MBD8502410.1"/>
    </source>
</evidence>
<dbReference type="InterPro" id="IPR052894">
    <property type="entry name" value="AsmA-related"/>
</dbReference>
<keyword evidence="1" id="KW-0472">Membrane</keyword>
<evidence type="ECO:0000256" key="1">
    <source>
        <dbReference type="SAM" id="Phobius"/>
    </source>
</evidence>
<dbReference type="Pfam" id="PF05359">
    <property type="entry name" value="DUF748"/>
    <property type="match status" value="3"/>
</dbReference>
<feature type="transmembrane region" description="Helical" evidence="1">
    <location>
        <begin position="42"/>
        <end position="65"/>
    </location>
</feature>
<dbReference type="Gene3D" id="3.30.1330.60">
    <property type="entry name" value="OmpA-like domain"/>
    <property type="match status" value="1"/>
</dbReference>
<dbReference type="PANTHER" id="PTHR30441">
    <property type="entry name" value="DUF748 DOMAIN-CONTAINING PROTEIN"/>
    <property type="match status" value="1"/>
</dbReference>
<comment type="caution">
    <text evidence="2">The sequence shown here is derived from an EMBL/GenBank/DDBJ whole genome shotgun (WGS) entry which is preliminary data.</text>
</comment>
<dbReference type="EMBL" id="JACYTO010000001">
    <property type="protein sequence ID" value="MBD8502410.1"/>
    <property type="molecule type" value="Genomic_DNA"/>
</dbReference>
<dbReference type="InterPro" id="IPR036737">
    <property type="entry name" value="OmpA-like_sf"/>
</dbReference>
<keyword evidence="3" id="KW-1185">Reference proteome</keyword>
<evidence type="ECO:0000313" key="3">
    <source>
        <dbReference type="Proteomes" id="UP000603602"/>
    </source>
</evidence>
<keyword evidence="1" id="KW-0812">Transmembrane</keyword>
<name>A0ABR9B7U8_9RHOO</name>
<reference evidence="3" key="1">
    <citation type="submission" date="2023-07" db="EMBL/GenBank/DDBJ databases">
        <title>Thauera sp. CAU 1555 isolated from sand of Yaerae Beach.</title>
        <authorList>
            <person name="Kim W."/>
        </authorList>
    </citation>
    <scope>NUCLEOTIDE SEQUENCE [LARGE SCALE GENOMIC DNA]</scope>
    <source>
        <strain evidence="3">CAU 1555</strain>
    </source>
</reference>
<accession>A0ABR9B7U8</accession>
<dbReference type="Proteomes" id="UP000603602">
    <property type="component" value="Unassembled WGS sequence"/>
</dbReference>
<protein>
    <submittedName>
        <fullName evidence="2">DUF748 domain-containing protein</fullName>
    </submittedName>
</protein>
<sequence>MARGNIPPYGPYLAHIPCLQTPESTMLSPAALATRLRPSRKLLNWFAACIAAYAVFGFIAVPHLVRKHGERLLGELTGRAVAVEHVQFNPFTLALTVEGLSVQEADGSAPAFSLARAHANLELESILRRGAVLHELRLEEPRLSVVRAEDGQYNWDDVAARLTARAEAGDDSGNDAPARFSLGNIQLSGGEAVFDDRQAGVRHELRELAVSLPFLSNLPVKVEVFVEPALSATLNGQPLQMSGKTRPFAEGRETALELVLEKLELAPYLAYLPFEPAFALRSGHLSTGLQLAFRQKADGEPHIALNGEVRLGEVQVDDAGGRRVLAAEEVAVELVEMQPLAGKWHFTRLRVQSPEVALVRERDGRLNLARLLPQTAPANRGKHKGEAKDETAAPVDFLLATARVRDGVVAFEDLVPATPLRTRLEAINIDLRDLATVGDMPAVIRADFHTDAGERFDFQEQLRIAPFELDGTASVTELQPARLAPYYRAALAAGEIRDGKLDAVVRHRVRAGAKAPEIELTVESLALRDAVLGLKGRKQALLELPELTAAEIAVLPSGRSVQVREAKVRGAKLKLNRSTDGRLDALDFLAPATAGGSSGQAWRYAIAQLGVEDASLRLEDRSAGTPVVVEAEQFAFTADGLSNARDSKARVSLRTQVNKRGRVAADGTLALSPLKTELELDLAEVDLLPLQPYVLEETKIAIARGQLGTQGVLALEQTAAGDWKGRFRGDLGVADFSSVDRLNATDFVRWRALRLSGVDLALAPFALAIREVALSGFHSRLILDERGQLNLREIRPQAEATEDAPATAVVAPPGQVPPLSIGRVVFRQGSIAFSDRFIRPNYDANLSGLGGQLVGLSSNPSTLARLELDGKVDKTAPVSIRGEFNPFREDRRLDIAAEVKDFELTGVSAYSGKYVGYGIDKGKLSAELSYRIEERQFTASHRVFLDQLTFGPPTDSPDAIKAPVQLAVALLKNRRGEIDLRLPVSGTLDDPEFSIGGLVFRAIMNLLGKAITSPFALLGSMFGGGEELSQLEFDAGSAVLGPAALTRVQTLGDALLDRPALKLEITGRADPATDSDGLRQQALLRTVKAAKVRSTIKRGEEAPLLDEVLVADEEYPALLREAYLEGDFKKERNFFGMVKDVPVAQMEAAILENSEVSADELNALAQQRAQAARNWLVEQGGVPAERVFVLAPKTEAPGEQACGACVRFSLR</sequence>